<dbReference type="InterPro" id="IPR010872">
    <property type="entry name" value="MDMPI_C-term_domain"/>
</dbReference>
<accession>A0A6J4I9N2</accession>
<dbReference type="AlphaFoldDB" id="A0A6J4I9N2"/>
<organism evidence="3">
    <name type="scientific">uncultured Acidimicrobiales bacterium</name>
    <dbReference type="NCBI Taxonomy" id="310071"/>
    <lineage>
        <taxon>Bacteria</taxon>
        <taxon>Bacillati</taxon>
        <taxon>Actinomycetota</taxon>
        <taxon>Acidimicrobiia</taxon>
        <taxon>Acidimicrobiales</taxon>
        <taxon>environmental samples</taxon>
    </lineage>
</organism>
<evidence type="ECO:0000259" key="1">
    <source>
        <dbReference type="Pfam" id="PF07398"/>
    </source>
</evidence>
<proteinExistence type="predicted"/>
<dbReference type="EMBL" id="CADCTF010000101">
    <property type="protein sequence ID" value="CAA9246423.1"/>
    <property type="molecule type" value="Genomic_DNA"/>
</dbReference>
<evidence type="ECO:0000259" key="2">
    <source>
        <dbReference type="Pfam" id="PF11716"/>
    </source>
</evidence>
<dbReference type="Gene3D" id="1.20.120.450">
    <property type="entry name" value="dinb family like domain"/>
    <property type="match status" value="1"/>
</dbReference>
<feature type="domain" description="MDMPI C-terminal" evidence="1">
    <location>
        <begin position="143"/>
        <end position="221"/>
    </location>
</feature>
<dbReference type="InterPro" id="IPR034660">
    <property type="entry name" value="DinB/YfiT-like"/>
</dbReference>
<dbReference type="Pfam" id="PF11716">
    <property type="entry name" value="MDMPI_N"/>
    <property type="match status" value="1"/>
</dbReference>
<feature type="domain" description="Mycothiol-dependent maleylpyruvate isomerase metal-binding" evidence="2">
    <location>
        <begin position="11"/>
        <end position="130"/>
    </location>
</feature>
<dbReference type="InterPro" id="IPR017517">
    <property type="entry name" value="Maleyloyr_isom"/>
</dbReference>
<dbReference type="SUPFAM" id="SSF109854">
    <property type="entry name" value="DinB/YfiT-like putative metalloenzymes"/>
    <property type="match status" value="1"/>
</dbReference>
<dbReference type="GO" id="GO:0005886">
    <property type="term" value="C:plasma membrane"/>
    <property type="evidence" value="ECO:0007669"/>
    <property type="project" value="TreeGrafter"/>
</dbReference>
<gene>
    <name evidence="3" type="ORF">AVDCRST_MAG50-2012</name>
</gene>
<protein>
    <recommendedName>
        <fullName evidence="4">Mycothiol-dependent maleylpyruvate isomerase metal-binding domain-containing protein</fullName>
    </recommendedName>
</protein>
<dbReference type="PANTHER" id="PTHR40758:SF1">
    <property type="entry name" value="CONSERVED PROTEIN"/>
    <property type="match status" value="1"/>
</dbReference>
<dbReference type="GO" id="GO:0046872">
    <property type="term" value="F:metal ion binding"/>
    <property type="evidence" value="ECO:0007669"/>
    <property type="project" value="InterPro"/>
</dbReference>
<name>A0A6J4I9N2_9ACTN</name>
<evidence type="ECO:0000313" key="3">
    <source>
        <dbReference type="EMBL" id="CAA9246423.1"/>
    </source>
</evidence>
<dbReference type="InterPro" id="IPR024344">
    <property type="entry name" value="MDMPI_metal-binding"/>
</dbReference>
<dbReference type="NCBIfam" id="TIGR03083">
    <property type="entry name" value="maleylpyruvate isomerase family mycothiol-dependent enzyme"/>
    <property type="match status" value="1"/>
</dbReference>
<dbReference type="Pfam" id="PF07398">
    <property type="entry name" value="MDMPI_C"/>
    <property type="match status" value="1"/>
</dbReference>
<reference evidence="3" key="1">
    <citation type="submission" date="2020-02" db="EMBL/GenBank/DDBJ databases">
        <authorList>
            <person name="Meier V. D."/>
        </authorList>
    </citation>
    <scope>NUCLEOTIDE SEQUENCE</scope>
    <source>
        <strain evidence="3">AVDCRST_MAG50</strain>
    </source>
</reference>
<evidence type="ECO:0008006" key="4">
    <source>
        <dbReference type="Google" id="ProtNLM"/>
    </source>
</evidence>
<dbReference type="PANTHER" id="PTHR40758">
    <property type="entry name" value="CONSERVED PROTEIN"/>
    <property type="match status" value="1"/>
</dbReference>
<sequence length="231" mass="24357">MFSAHLTAIEVESALIHRQASDGGLASPVPSCPGWTLRDLVVHVGTVQRFWAENVRAATPGEQWSGDRVSPSSEAGLSRWSQEGTALLVAALREAGEASPCWTWWGEPRMAGAVARHQVQEASVHRWDAQCTSGRPDALDPVVAEDGVSEFLEIMLGSASTKLGGVVALVASDTGRDWRVGAGNGEPAATLRATASDLVLLLYRRVRAADVALIDGDPSLVEALLGAAATR</sequence>